<keyword evidence="1 2" id="KW-0143">Chaperone</keyword>
<evidence type="ECO:0000256" key="2">
    <source>
        <dbReference type="HAMAP-Rule" id="MF_01384"/>
    </source>
</evidence>
<gene>
    <name evidence="2" type="primary">ureD</name>
    <name evidence="4" type="ORF">Arub01_11170</name>
</gene>
<evidence type="ECO:0000313" key="4">
    <source>
        <dbReference type="EMBL" id="GLW62873.1"/>
    </source>
</evidence>
<dbReference type="HAMAP" id="MF_01384">
    <property type="entry name" value="UreD"/>
    <property type="match status" value="1"/>
</dbReference>
<evidence type="ECO:0000256" key="1">
    <source>
        <dbReference type="ARBA" id="ARBA00023186"/>
    </source>
</evidence>
<dbReference type="GO" id="GO:0005737">
    <property type="term" value="C:cytoplasm"/>
    <property type="evidence" value="ECO:0007669"/>
    <property type="project" value="UniProtKB-SubCell"/>
</dbReference>
<keyword evidence="2" id="KW-0963">Cytoplasm</keyword>
<comment type="function">
    <text evidence="2">Required for maturation of urease via the functional incorporation of the urease nickel metallocenter.</text>
</comment>
<dbReference type="Pfam" id="PF01774">
    <property type="entry name" value="UreD"/>
    <property type="match status" value="1"/>
</dbReference>
<comment type="subunit">
    <text evidence="2">UreD, UreF and UreG form a complex that acts as a GTP-hydrolysis-dependent molecular chaperone, activating the urease apoprotein by helping to assemble the nickel containing metallocenter of UreC. The UreE protein probably delivers the nickel.</text>
</comment>
<evidence type="ECO:0000256" key="3">
    <source>
        <dbReference type="SAM" id="MobiDB-lite"/>
    </source>
</evidence>
<dbReference type="InterPro" id="IPR002669">
    <property type="entry name" value="UreD"/>
</dbReference>
<accession>A0A9W6PTV4</accession>
<keyword evidence="2" id="KW-0996">Nickel insertion</keyword>
<dbReference type="GO" id="GO:0016151">
    <property type="term" value="F:nickel cation binding"/>
    <property type="evidence" value="ECO:0007669"/>
    <property type="project" value="UniProtKB-UniRule"/>
</dbReference>
<proteinExistence type="inferred from homology"/>
<keyword evidence="5" id="KW-1185">Reference proteome</keyword>
<comment type="caution">
    <text evidence="4">The sequence shown here is derived from an EMBL/GenBank/DDBJ whole genome shotgun (WGS) entry which is preliminary data.</text>
</comment>
<sequence>MGARRAAAGARGRGGGAVTRRCAARAAVAAERDAHGRTRCTRLRSDGPLALRETAEGVHLVGAAAGPLGGDVLELDVAVGPGARLAVRSAAAALVLPGDGTSRLTVRARVGPGARLDFAPEPTVAAAGCDHRSAAEIALAEDATLRWREEIVLGRHGERPGRLRGRLDVAIGRTPLLRHELRVGDGHGARAVLGDAGAAGSVLLVRPGLAREAHVEDGLAVLPLAHPSGVLITAVAPDAALLRRRLARGERVAARARGETAPRGLPADQETASAAAFRGAETPDSCS</sequence>
<evidence type="ECO:0000313" key="5">
    <source>
        <dbReference type="Proteomes" id="UP001165124"/>
    </source>
</evidence>
<reference evidence="4" key="1">
    <citation type="submission" date="2023-02" db="EMBL/GenBank/DDBJ databases">
        <title>Actinomadura rubrobrunea NBRC 14622.</title>
        <authorList>
            <person name="Ichikawa N."/>
            <person name="Sato H."/>
            <person name="Tonouchi N."/>
        </authorList>
    </citation>
    <scope>NUCLEOTIDE SEQUENCE</scope>
    <source>
        <strain evidence="4">NBRC 14622</strain>
    </source>
</reference>
<organism evidence="4 5">
    <name type="scientific">Actinomadura rubrobrunea</name>
    <dbReference type="NCBI Taxonomy" id="115335"/>
    <lineage>
        <taxon>Bacteria</taxon>
        <taxon>Bacillati</taxon>
        <taxon>Actinomycetota</taxon>
        <taxon>Actinomycetes</taxon>
        <taxon>Streptosporangiales</taxon>
        <taxon>Thermomonosporaceae</taxon>
        <taxon>Actinomadura</taxon>
    </lineage>
</organism>
<dbReference type="Proteomes" id="UP001165124">
    <property type="component" value="Unassembled WGS sequence"/>
</dbReference>
<protein>
    <recommendedName>
        <fullName evidence="2">Urease accessory protein UreD</fullName>
    </recommendedName>
</protein>
<comment type="subcellular location">
    <subcellularLocation>
        <location evidence="2">Cytoplasm</location>
    </subcellularLocation>
</comment>
<dbReference type="AlphaFoldDB" id="A0A9W6PTV4"/>
<feature type="region of interest" description="Disordered" evidence="3">
    <location>
        <begin position="253"/>
        <end position="287"/>
    </location>
</feature>
<dbReference type="EMBL" id="BSRZ01000001">
    <property type="protein sequence ID" value="GLW62873.1"/>
    <property type="molecule type" value="Genomic_DNA"/>
</dbReference>
<comment type="similarity">
    <text evidence="2">Belongs to the UreD family.</text>
</comment>
<name>A0A9W6PTV4_9ACTN</name>